<organism evidence="1 2">
    <name type="scientific">Lentinula aff. lateritia</name>
    <dbReference type="NCBI Taxonomy" id="2804960"/>
    <lineage>
        <taxon>Eukaryota</taxon>
        <taxon>Fungi</taxon>
        <taxon>Dikarya</taxon>
        <taxon>Basidiomycota</taxon>
        <taxon>Agaricomycotina</taxon>
        <taxon>Agaricomycetes</taxon>
        <taxon>Agaricomycetidae</taxon>
        <taxon>Agaricales</taxon>
        <taxon>Marasmiineae</taxon>
        <taxon>Omphalotaceae</taxon>
        <taxon>Lentinula</taxon>
    </lineage>
</organism>
<sequence length="177" mass="20197">MLLYGLKVSIQTGLLPPVTFAWAFARQNHIRHMLSGGTSLNCDHIKLDKAADKKFEDITCSHHERVTQVQQYFRNGSFKPEHWVTVGQSVQEVVLWSDNIKKYLGITEKVDGQVFPVSGMAVMDKKATDQLWLSMRTGQLVPDTMFYTNTEKIGKALQHALYLQPTLFLLTVWQSLE</sequence>
<reference evidence="1" key="1">
    <citation type="submission" date="2022-09" db="EMBL/GenBank/DDBJ databases">
        <title>A Global Phylogenomic Analysis of the Shiitake Genus Lentinula.</title>
        <authorList>
            <consortium name="DOE Joint Genome Institute"/>
            <person name="Sierra-Patev S."/>
            <person name="Min B."/>
            <person name="Naranjo-Ortiz M."/>
            <person name="Looney B."/>
            <person name="Konkel Z."/>
            <person name="Slot J.C."/>
            <person name="Sakamoto Y."/>
            <person name="Steenwyk J.L."/>
            <person name="Rokas A."/>
            <person name="Carro J."/>
            <person name="Camarero S."/>
            <person name="Ferreira P."/>
            <person name="Molpeceres G."/>
            <person name="Ruiz-Duenas F.J."/>
            <person name="Serrano A."/>
            <person name="Henrissat B."/>
            <person name="Drula E."/>
            <person name="Hughes K.W."/>
            <person name="Mata J.L."/>
            <person name="Ishikawa N.K."/>
            <person name="Vargas-Isla R."/>
            <person name="Ushijima S."/>
            <person name="Smith C.A."/>
            <person name="Ahrendt S."/>
            <person name="Andreopoulos W."/>
            <person name="He G."/>
            <person name="Labutti K."/>
            <person name="Lipzen A."/>
            <person name="Ng V."/>
            <person name="Riley R."/>
            <person name="Sandor L."/>
            <person name="Barry K."/>
            <person name="Martinez A.T."/>
            <person name="Xiao Y."/>
            <person name="Gibbons J.G."/>
            <person name="Terashima K."/>
            <person name="Grigoriev I.V."/>
            <person name="Hibbett D.S."/>
        </authorList>
    </citation>
    <scope>NUCLEOTIDE SEQUENCE</scope>
    <source>
        <strain evidence="1">TMI1499</strain>
    </source>
</reference>
<gene>
    <name evidence="1" type="ORF">F5876DRAFT_84651</name>
</gene>
<protein>
    <submittedName>
        <fullName evidence="1">Uncharacterized protein</fullName>
    </submittedName>
</protein>
<keyword evidence="2" id="KW-1185">Reference proteome</keyword>
<evidence type="ECO:0000313" key="2">
    <source>
        <dbReference type="Proteomes" id="UP001163835"/>
    </source>
</evidence>
<name>A0ACC1TGA2_9AGAR</name>
<proteinExistence type="predicted"/>
<comment type="caution">
    <text evidence="1">The sequence shown here is derived from an EMBL/GenBank/DDBJ whole genome shotgun (WGS) entry which is preliminary data.</text>
</comment>
<accession>A0ACC1TGA2</accession>
<dbReference type="Proteomes" id="UP001163835">
    <property type="component" value="Unassembled WGS sequence"/>
</dbReference>
<dbReference type="EMBL" id="MU796963">
    <property type="protein sequence ID" value="KAJ3803698.1"/>
    <property type="molecule type" value="Genomic_DNA"/>
</dbReference>
<evidence type="ECO:0000313" key="1">
    <source>
        <dbReference type="EMBL" id="KAJ3803698.1"/>
    </source>
</evidence>